<protein>
    <submittedName>
        <fullName evidence="1">Uncharacterized protein</fullName>
    </submittedName>
</protein>
<organism evidence="1 2">
    <name type="scientific">Streptomyces carminius</name>
    <dbReference type="NCBI Taxonomy" id="2665496"/>
    <lineage>
        <taxon>Bacteria</taxon>
        <taxon>Bacillati</taxon>
        <taxon>Actinomycetota</taxon>
        <taxon>Actinomycetes</taxon>
        <taxon>Kitasatosporales</taxon>
        <taxon>Streptomycetaceae</taxon>
        <taxon>Streptomyces</taxon>
    </lineage>
</organism>
<evidence type="ECO:0000313" key="2">
    <source>
        <dbReference type="Proteomes" id="UP000230407"/>
    </source>
</evidence>
<reference evidence="1 2" key="1">
    <citation type="submission" date="2017-11" db="EMBL/GenBank/DDBJ databases">
        <title>Streptomyces carmine sp. nov., a novel actinomycete isolated from Sophora alopecuroides in Xinjiang, China.</title>
        <authorList>
            <person name="Wang Y."/>
            <person name="Luo X."/>
            <person name="Wan C."/>
            <person name="Zhang L."/>
        </authorList>
    </citation>
    <scope>NUCLEOTIDE SEQUENCE [LARGE SCALE GENOMIC DNA]</scope>
    <source>
        <strain evidence="1 2">TRM SA0054</strain>
    </source>
</reference>
<accession>A0A2M8LXI1</accession>
<evidence type="ECO:0000313" key="1">
    <source>
        <dbReference type="EMBL" id="PJE96673.1"/>
    </source>
</evidence>
<name>A0A2M8LXI1_9ACTN</name>
<comment type="caution">
    <text evidence="1">The sequence shown here is derived from an EMBL/GenBank/DDBJ whole genome shotgun (WGS) entry which is preliminary data.</text>
</comment>
<dbReference type="Proteomes" id="UP000230407">
    <property type="component" value="Unassembled WGS sequence"/>
</dbReference>
<proteinExistence type="predicted"/>
<sequence length="72" mass="8123">MKQTLNFTAERCGECAVVDSHSQFEALQDGVIFAEPFGTNRENARQVDLRGEDGVDETLFSKFDDLARIRLN</sequence>
<gene>
    <name evidence="1" type="ORF">CUT44_16665</name>
</gene>
<dbReference type="EMBL" id="PGGW01000057">
    <property type="protein sequence ID" value="PJE96673.1"/>
    <property type="molecule type" value="Genomic_DNA"/>
</dbReference>
<keyword evidence="2" id="KW-1185">Reference proteome</keyword>
<dbReference type="AlphaFoldDB" id="A0A2M8LXI1"/>